<dbReference type="PANTHER" id="PTHR42844:SF1">
    <property type="entry name" value="DIHYDRONEOPTERIN ALDOLASE 1-RELATED"/>
    <property type="match status" value="1"/>
</dbReference>
<evidence type="ECO:0000256" key="1">
    <source>
        <dbReference type="ARBA" id="ARBA00001353"/>
    </source>
</evidence>
<gene>
    <name evidence="9" type="primary">folB_2</name>
    <name evidence="9" type="ORF">SDC9_09587</name>
</gene>
<evidence type="ECO:0000259" key="8">
    <source>
        <dbReference type="SMART" id="SM00905"/>
    </source>
</evidence>
<proteinExistence type="inferred from homology"/>
<dbReference type="SMART" id="SM00905">
    <property type="entry name" value="FolB"/>
    <property type="match status" value="1"/>
</dbReference>
<evidence type="ECO:0000256" key="6">
    <source>
        <dbReference type="ARBA" id="ARBA00023239"/>
    </source>
</evidence>
<evidence type="ECO:0000256" key="2">
    <source>
        <dbReference type="ARBA" id="ARBA00005013"/>
    </source>
</evidence>
<dbReference type="NCBIfam" id="TIGR00526">
    <property type="entry name" value="folB_dom"/>
    <property type="match status" value="1"/>
</dbReference>
<comment type="pathway">
    <text evidence="2">Cofactor biosynthesis; tetrahydrofolate biosynthesis; 2-amino-4-hydroxy-6-hydroxymethyl-7,8-dihydropteridine diphosphate from 7,8-dihydroneopterin triphosphate: step 3/4.</text>
</comment>
<sequence>MNFYIVSMKSKILLEDIKIYAYHGVLPEEKILGTYYIVNAEIVADISKAAETDDLNDTINYALINDIIHAEMKISSELLEHVAGRIIRKIKSEFVQVQKVKVKITKTKPPMKGEMKGVSVEFEENF</sequence>
<evidence type="ECO:0000313" key="9">
    <source>
        <dbReference type="EMBL" id="MPL63940.1"/>
    </source>
</evidence>
<dbReference type="AlphaFoldDB" id="A0A644TAP5"/>
<dbReference type="SUPFAM" id="SSF55620">
    <property type="entry name" value="Tetrahydrobiopterin biosynthesis enzymes-like"/>
    <property type="match status" value="1"/>
</dbReference>
<comment type="similarity">
    <text evidence="3">Belongs to the DHNA family.</text>
</comment>
<dbReference type="EMBL" id="VSSQ01000023">
    <property type="protein sequence ID" value="MPL63940.1"/>
    <property type="molecule type" value="Genomic_DNA"/>
</dbReference>
<accession>A0A644TAP5</accession>
<dbReference type="InterPro" id="IPR043133">
    <property type="entry name" value="GTP-CH-I_C/QueF"/>
</dbReference>
<comment type="catalytic activity">
    <reaction evidence="1">
        <text>7,8-dihydroneopterin = 6-hydroxymethyl-7,8-dihydropterin + glycolaldehyde</text>
        <dbReference type="Rhea" id="RHEA:10540"/>
        <dbReference type="ChEBI" id="CHEBI:17001"/>
        <dbReference type="ChEBI" id="CHEBI:17071"/>
        <dbReference type="ChEBI" id="CHEBI:44841"/>
        <dbReference type="EC" id="4.1.2.25"/>
    </reaction>
</comment>
<reference evidence="9" key="1">
    <citation type="submission" date="2019-08" db="EMBL/GenBank/DDBJ databases">
        <authorList>
            <person name="Kucharzyk K."/>
            <person name="Murdoch R.W."/>
            <person name="Higgins S."/>
            <person name="Loffler F."/>
        </authorList>
    </citation>
    <scope>NUCLEOTIDE SEQUENCE</scope>
</reference>
<dbReference type="Pfam" id="PF02152">
    <property type="entry name" value="FolB"/>
    <property type="match status" value="1"/>
</dbReference>
<dbReference type="NCBIfam" id="TIGR00525">
    <property type="entry name" value="folB"/>
    <property type="match status" value="1"/>
</dbReference>
<organism evidence="9">
    <name type="scientific">bioreactor metagenome</name>
    <dbReference type="NCBI Taxonomy" id="1076179"/>
    <lineage>
        <taxon>unclassified sequences</taxon>
        <taxon>metagenomes</taxon>
        <taxon>ecological metagenomes</taxon>
    </lineage>
</organism>
<keyword evidence="5" id="KW-0289">Folate biosynthesis</keyword>
<name>A0A644TAP5_9ZZZZ</name>
<dbReference type="GO" id="GO:0005737">
    <property type="term" value="C:cytoplasm"/>
    <property type="evidence" value="ECO:0007669"/>
    <property type="project" value="TreeGrafter"/>
</dbReference>
<evidence type="ECO:0000256" key="7">
    <source>
        <dbReference type="ARBA" id="ARBA00032903"/>
    </source>
</evidence>
<evidence type="ECO:0000256" key="5">
    <source>
        <dbReference type="ARBA" id="ARBA00022909"/>
    </source>
</evidence>
<protein>
    <recommendedName>
        <fullName evidence="4">dihydroneopterin aldolase</fullName>
        <ecNumber evidence="4">4.1.2.25</ecNumber>
    </recommendedName>
    <alternativeName>
        <fullName evidence="7">7,8-dihydroneopterin aldolase</fullName>
    </alternativeName>
</protein>
<dbReference type="PANTHER" id="PTHR42844">
    <property type="entry name" value="DIHYDRONEOPTERIN ALDOLASE 1-RELATED"/>
    <property type="match status" value="1"/>
</dbReference>
<feature type="domain" description="Dihydroneopterin aldolase/epimerase" evidence="8">
    <location>
        <begin position="12"/>
        <end position="124"/>
    </location>
</feature>
<dbReference type="GO" id="GO:0046656">
    <property type="term" value="P:folic acid biosynthetic process"/>
    <property type="evidence" value="ECO:0007669"/>
    <property type="project" value="UniProtKB-KW"/>
</dbReference>
<dbReference type="GO" id="GO:0004150">
    <property type="term" value="F:dihydroneopterin aldolase activity"/>
    <property type="evidence" value="ECO:0007669"/>
    <property type="project" value="UniProtKB-EC"/>
</dbReference>
<evidence type="ECO:0000256" key="4">
    <source>
        <dbReference type="ARBA" id="ARBA00013043"/>
    </source>
</evidence>
<comment type="caution">
    <text evidence="9">The sequence shown here is derived from an EMBL/GenBank/DDBJ whole genome shotgun (WGS) entry which is preliminary data.</text>
</comment>
<dbReference type="Gene3D" id="3.30.1130.10">
    <property type="match status" value="1"/>
</dbReference>
<keyword evidence="6 9" id="KW-0456">Lyase</keyword>
<dbReference type="InterPro" id="IPR006157">
    <property type="entry name" value="FolB_dom"/>
</dbReference>
<evidence type="ECO:0000256" key="3">
    <source>
        <dbReference type="ARBA" id="ARBA00005708"/>
    </source>
</evidence>
<dbReference type="EC" id="4.1.2.25" evidence="4"/>
<dbReference type="InterPro" id="IPR006156">
    <property type="entry name" value="Dihydroneopterin_aldolase"/>
</dbReference>